<feature type="compositionally biased region" description="Low complexity" evidence="2">
    <location>
        <begin position="1251"/>
        <end position="1263"/>
    </location>
</feature>
<feature type="region of interest" description="Disordered" evidence="2">
    <location>
        <begin position="252"/>
        <end position="273"/>
    </location>
</feature>
<feature type="region of interest" description="Disordered" evidence="2">
    <location>
        <begin position="64"/>
        <end position="110"/>
    </location>
</feature>
<dbReference type="PANTHER" id="PTHR48454:SF2">
    <property type="entry name" value="PUTATIVE RNA-BINDING DOMAIN-CONTAINING PROTEIN-RELATED"/>
    <property type="match status" value="1"/>
</dbReference>
<gene>
    <name evidence="4" type="ORF">Taro_023971</name>
</gene>
<evidence type="ECO:0000256" key="2">
    <source>
        <dbReference type="SAM" id="MobiDB-lite"/>
    </source>
</evidence>
<feature type="region of interest" description="Disordered" evidence="2">
    <location>
        <begin position="719"/>
        <end position="740"/>
    </location>
</feature>
<feature type="compositionally biased region" description="Basic and acidic residues" evidence="2">
    <location>
        <begin position="72"/>
        <end position="93"/>
    </location>
</feature>
<accession>A0A843VCD2</accession>
<proteinExistence type="predicted"/>
<feature type="transmembrane region" description="Helical" evidence="3">
    <location>
        <begin position="1323"/>
        <end position="1345"/>
    </location>
</feature>
<feature type="region of interest" description="Disordered" evidence="2">
    <location>
        <begin position="1"/>
        <end position="42"/>
    </location>
</feature>
<feature type="compositionally biased region" description="Basic residues" evidence="2">
    <location>
        <begin position="1238"/>
        <end position="1248"/>
    </location>
</feature>
<feature type="region of interest" description="Disordered" evidence="2">
    <location>
        <begin position="1061"/>
        <end position="1193"/>
    </location>
</feature>
<feature type="region of interest" description="Disordered" evidence="2">
    <location>
        <begin position="1205"/>
        <end position="1315"/>
    </location>
</feature>
<feature type="region of interest" description="Disordered" evidence="2">
    <location>
        <begin position="632"/>
        <end position="664"/>
    </location>
</feature>
<feature type="coiled-coil region" evidence="1">
    <location>
        <begin position="883"/>
        <end position="937"/>
    </location>
</feature>
<keyword evidence="3" id="KW-0472">Membrane</keyword>
<dbReference type="SMR" id="A0A843VCD2"/>
<feature type="compositionally biased region" description="Polar residues" evidence="2">
    <location>
        <begin position="644"/>
        <end position="654"/>
    </location>
</feature>
<feature type="compositionally biased region" description="Basic and acidic residues" evidence="2">
    <location>
        <begin position="1205"/>
        <end position="1237"/>
    </location>
</feature>
<dbReference type="EMBL" id="NMUH01001331">
    <property type="protein sequence ID" value="MQL91360.1"/>
    <property type="molecule type" value="Genomic_DNA"/>
</dbReference>
<dbReference type="PANTHER" id="PTHR48454">
    <property type="entry name" value="PUTATIVE RNA-BINDING DOMAIN-CONTAINING PROTEIN-RELATED"/>
    <property type="match status" value="1"/>
</dbReference>
<feature type="compositionally biased region" description="Basic and acidic residues" evidence="2">
    <location>
        <begin position="139"/>
        <end position="155"/>
    </location>
</feature>
<dbReference type="OrthoDB" id="1703439at2759"/>
<keyword evidence="3" id="KW-0812">Transmembrane</keyword>
<feature type="region of interest" description="Disordered" evidence="2">
    <location>
        <begin position="295"/>
        <end position="411"/>
    </location>
</feature>
<feature type="compositionally biased region" description="Basic and acidic residues" evidence="2">
    <location>
        <begin position="100"/>
        <end position="110"/>
    </location>
</feature>
<keyword evidence="5" id="KW-1185">Reference proteome</keyword>
<reference evidence="4" key="1">
    <citation type="submission" date="2017-07" db="EMBL/GenBank/DDBJ databases">
        <title>Taro Niue Genome Assembly and Annotation.</title>
        <authorList>
            <person name="Atibalentja N."/>
            <person name="Keating K."/>
            <person name="Fields C.J."/>
        </authorList>
    </citation>
    <scope>NUCLEOTIDE SEQUENCE</scope>
    <source>
        <strain evidence="4">Niue_2</strain>
        <tissue evidence="4">Leaf</tissue>
    </source>
</reference>
<feature type="compositionally biased region" description="Basic and acidic residues" evidence="2">
    <location>
        <begin position="1143"/>
        <end position="1193"/>
    </location>
</feature>
<evidence type="ECO:0000313" key="4">
    <source>
        <dbReference type="EMBL" id="MQL91360.1"/>
    </source>
</evidence>
<name>A0A843VCD2_COLES</name>
<organism evidence="4 5">
    <name type="scientific">Colocasia esculenta</name>
    <name type="common">Wild taro</name>
    <name type="synonym">Arum esculentum</name>
    <dbReference type="NCBI Taxonomy" id="4460"/>
    <lineage>
        <taxon>Eukaryota</taxon>
        <taxon>Viridiplantae</taxon>
        <taxon>Streptophyta</taxon>
        <taxon>Embryophyta</taxon>
        <taxon>Tracheophyta</taxon>
        <taxon>Spermatophyta</taxon>
        <taxon>Magnoliopsida</taxon>
        <taxon>Liliopsida</taxon>
        <taxon>Araceae</taxon>
        <taxon>Aroideae</taxon>
        <taxon>Colocasieae</taxon>
        <taxon>Colocasia</taxon>
    </lineage>
</organism>
<keyword evidence="1" id="KW-0175">Coiled coil</keyword>
<feature type="region of interest" description="Disordered" evidence="2">
    <location>
        <begin position="434"/>
        <end position="460"/>
    </location>
</feature>
<evidence type="ECO:0000256" key="3">
    <source>
        <dbReference type="SAM" id="Phobius"/>
    </source>
</evidence>
<evidence type="ECO:0000256" key="1">
    <source>
        <dbReference type="SAM" id="Coils"/>
    </source>
</evidence>
<keyword evidence="3" id="KW-1133">Transmembrane helix</keyword>
<protein>
    <submittedName>
        <fullName evidence="4">Uncharacterized protein</fullName>
    </submittedName>
</protein>
<feature type="region of interest" description="Disordered" evidence="2">
    <location>
        <begin position="139"/>
        <end position="166"/>
    </location>
</feature>
<dbReference type="Proteomes" id="UP000652761">
    <property type="component" value="Unassembled WGS sequence"/>
</dbReference>
<feature type="compositionally biased region" description="Basic and acidic residues" evidence="2">
    <location>
        <begin position="346"/>
        <end position="360"/>
    </location>
</feature>
<sequence length="1355" mass="150233">MTMETGESKGVCEGSGSEFEGKGVQELVLQEDERRSGECNGIAFGEAEGVKEVVKDDVDGSYVFVNGDSDGLSEKDLDVVDKMDLDRSQRDEPSVESDDFSERDLGEDSRVEISVSNTEGCAVENSALTPTAVVEFEGRTSECKESGDCNEEKGDLNSSIEEVPSEKEKKVELILENGYNCKQNDAPNLDLDVETPNIQEETSADITEGCYVPDSVPEIENASFKEQECGEPLGNTIDNHDPFEREVLVNGNEDQEDGESLNAAPEIKVKDSEPVAVGAESVSLPSVNTQEIMSINSEEKLPAEEQSEIVVSGTHESESLPLGDEEMLASNGTEDSPPEGQVKIVVTERSESESLSHGNEDVPASNCTGDYPAAEQTEILVIERSGTESLPLGDEETTSSKDAEVNPVGQPKVEITEISGLESLALKNEEELALNSTEGTPAVEQSAHSSLEQESKTQSAMLVADKNSEIISISAVDEGKIEADISNGDQESSRMLPSCSVKQADTEAEAPEVLVEKPESFRTFPVGDEASIKEVTDIGNNIKIELEVDIESAESKEDVSALSANDMDSISVNEEITIEDKVYTCPPVNGTEPEAEVIIDSLGRHYHISAFPEVEATLEENGETICAISGNNRTQVTEKESEENTSPVPDNGATQAAEESEENIVPVAEGSALPVEMAKDAPNDNVVHVGGVKIQPEFRSGHVEHGECLTDTIEEIQSANKNDPNTPASAEDNATEQGPENEALVAPTNDIGSLSLAGQKVDTDVKSLPIFIVRVPRFSDDKLKMQIQHAQQEVDEKTEIRGSIRLSMQKQKAVCAEYWRKVEYARKEERAARDAVASRRQELDSIQSVLNKLKNANSISDLDNRIHKLQHRISHETNTLKEEKSLIREMNQLKQSREQLASSLASDEELQKAFEMQEEMETRLKHLKEGIDTLRKETQQAEAYTKDAKSRYDGQCEYLRDLQSQFKAADDLRQEVYRKLKNLKKESYLKNEHFYSYKDDLKVATNYVFSGDREALRNHCSNQVEKLMELWNKNDEFRHQYVKANLPSTLRRFRTLDARSLGPDEEPVMMHNPTEKEQKENILSPHVSKNNAPGLTTGRKEEKAEAPLSAAKMNLTDGPTLPQKSQSQKPKKVTKPATGEVVPNRESEKEAEKEMKRTMDEEEQARKAEELARKAEELARKEEELRKAKEAAEMKEQLRLQQIAKAKEAEERKKRKAEKAQAKAEIKAQKEAELREKKREKKEKKKERKSTTTTTESVAESEAPAVDADIPPESVQEQPAGKTPTAPSKRPSRPQAIAAKEYNKLKPLPPPLRNRGKRKMQTWMWVLLTALVVLALFMAGNYVSFSKFGLRNFSF</sequence>
<evidence type="ECO:0000313" key="5">
    <source>
        <dbReference type="Proteomes" id="UP000652761"/>
    </source>
</evidence>
<feature type="compositionally biased region" description="Polar residues" evidence="2">
    <location>
        <begin position="719"/>
        <end position="728"/>
    </location>
</feature>
<feature type="compositionally biased region" description="Polar residues" evidence="2">
    <location>
        <begin position="446"/>
        <end position="460"/>
    </location>
</feature>
<comment type="caution">
    <text evidence="4">The sequence shown here is derived from an EMBL/GenBank/DDBJ whole genome shotgun (WGS) entry which is preliminary data.</text>
</comment>